<dbReference type="Proteomes" id="UP001168423">
    <property type="component" value="Unassembled WGS sequence"/>
</dbReference>
<proteinExistence type="inferred from homology"/>
<dbReference type="PANTHER" id="PTHR46268:SF6">
    <property type="entry name" value="UNIVERSAL STRESS PROTEIN UP12"/>
    <property type="match status" value="1"/>
</dbReference>
<accession>A0ABT8M1H9</accession>
<comment type="caution">
    <text evidence="3">The sequence shown here is derived from an EMBL/GenBank/DDBJ whole genome shotgun (WGS) entry which is preliminary data.</text>
</comment>
<name>A0ABT8M1H9_9EURY</name>
<protein>
    <submittedName>
        <fullName evidence="3">Universal stress protein</fullName>
    </submittedName>
</protein>
<dbReference type="InterPro" id="IPR014729">
    <property type="entry name" value="Rossmann-like_a/b/a_fold"/>
</dbReference>
<dbReference type="PRINTS" id="PR01438">
    <property type="entry name" value="UNVRSLSTRESS"/>
</dbReference>
<comment type="similarity">
    <text evidence="1">Belongs to the universal stress protein A family.</text>
</comment>
<dbReference type="SUPFAM" id="SSF52402">
    <property type="entry name" value="Adenine nucleotide alpha hydrolases-like"/>
    <property type="match status" value="1"/>
</dbReference>
<reference evidence="3" key="1">
    <citation type="submission" date="2019-05" db="EMBL/GenBank/DDBJ databases">
        <title>Isolation and characterization of methanogens from the cold seep sediment at Four-Way Closure Ridge.</title>
        <authorList>
            <person name="You Y.-T."/>
            <person name="Chen S.-C."/>
            <person name="Zhang W.-L."/>
            <person name="Lai M.-C."/>
        </authorList>
    </citation>
    <scope>NUCLEOTIDE SEQUENCE</scope>
    <source>
        <strain evidence="3">FWC-SCC3</strain>
    </source>
</reference>
<evidence type="ECO:0000256" key="1">
    <source>
        <dbReference type="ARBA" id="ARBA00008791"/>
    </source>
</evidence>
<dbReference type="Pfam" id="PF00582">
    <property type="entry name" value="Usp"/>
    <property type="match status" value="1"/>
</dbReference>
<dbReference type="EMBL" id="VCYI01000008">
    <property type="protein sequence ID" value="MDN7012883.1"/>
    <property type="molecule type" value="Genomic_DNA"/>
</dbReference>
<dbReference type="InterPro" id="IPR006015">
    <property type="entry name" value="Universal_stress_UspA"/>
</dbReference>
<evidence type="ECO:0000313" key="3">
    <source>
        <dbReference type="EMBL" id="MDN7012883.1"/>
    </source>
</evidence>
<gene>
    <name evidence="3" type="ORF">FGW20_07475</name>
</gene>
<dbReference type="PANTHER" id="PTHR46268">
    <property type="entry name" value="STRESS RESPONSE PROTEIN NHAX"/>
    <property type="match status" value="1"/>
</dbReference>
<evidence type="ECO:0000259" key="2">
    <source>
        <dbReference type="Pfam" id="PF00582"/>
    </source>
</evidence>
<dbReference type="Gene3D" id="3.40.50.620">
    <property type="entry name" value="HUPs"/>
    <property type="match status" value="1"/>
</dbReference>
<dbReference type="CDD" id="cd23659">
    <property type="entry name" value="USP_At3g01520-like"/>
    <property type="match status" value="1"/>
</dbReference>
<sequence length="210" mass="22583">MAALMISGSLGIVEGGGREVKKGAVIRATGGAPPVLPCPGDMVVDHLFMRLFPTGGLIAMTPRILIAFDGSSTAGLAVARAVEWFAADSEFHAVYVHGTGETIRIPVAIPPHAATRGLDPEPELERRIEKQEREFIEKKIRDLTDEHGVQIRLHWRRGDPRHEVVQAATDVSADVVVIGSRGHGKISRLLLGSVSSFVVEHAPVSTLVVR</sequence>
<organism evidence="3 4">
    <name type="scientific">Methanoculleus methanifontis</name>
    <dbReference type="NCBI Taxonomy" id="2584086"/>
    <lineage>
        <taxon>Archaea</taxon>
        <taxon>Methanobacteriati</taxon>
        <taxon>Methanobacteriota</taxon>
        <taxon>Stenosarchaea group</taxon>
        <taxon>Methanomicrobia</taxon>
        <taxon>Methanomicrobiales</taxon>
        <taxon>Methanomicrobiaceae</taxon>
        <taxon>Methanoculleus</taxon>
    </lineage>
</organism>
<evidence type="ECO:0000313" key="4">
    <source>
        <dbReference type="Proteomes" id="UP001168423"/>
    </source>
</evidence>
<dbReference type="InterPro" id="IPR006016">
    <property type="entry name" value="UspA"/>
</dbReference>
<feature type="domain" description="UspA" evidence="2">
    <location>
        <begin position="60"/>
        <end position="210"/>
    </location>
</feature>
<keyword evidence="4" id="KW-1185">Reference proteome</keyword>